<comment type="caution">
    <text evidence="1">The sequence shown here is derived from an EMBL/GenBank/DDBJ whole genome shotgun (WGS) entry which is preliminary data.</text>
</comment>
<accession>A0AAV4XY19</accession>
<sequence>MVLVSFKAPEKSFLLSSVGLLPEDHSLRNASLSPSMTTACTQWLPFKASEKRPGINKHGAMTKLTEEAFPYVSFDRRGAQQYGCVWCTMMN</sequence>
<evidence type="ECO:0000313" key="1">
    <source>
        <dbReference type="EMBL" id="GIZ00061.1"/>
    </source>
</evidence>
<dbReference type="EMBL" id="BPLR01001113">
    <property type="protein sequence ID" value="GIZ00061.1"/>
    <property type="molecule type" value="Genomic_DNA"/>
</dbReference>
<name>A0AAV4XY19_CAEEX</name>
<keyword evidence="2" id="KW-1185">Reference proteome</keyword>
<dbReference type="Proteomes" id="UP001054945">
    <property type="component" value="Unassembled WGS sequence"/>
</dbReference>
<protein>
    <submittedName>
        <fullName evidence="1">Uncharacterized protein</fullName>
    </submittedName>
</protein>
<evidence type="ECO:0000313" key="2">
    <source>
        <dbReference type="Proteomes" id="UP001054945"/>
    </source>
</evidence>
<organism evidence="1 2">
    <name type="scientific">Caerostris extrusa</name>
    <name type="common">Bark spider</name>
    <name type="synonym">Caerostris bankana</name>
    <dbReference type="NCBI Taxonomy" id="172846"/>
    <lineage>
        <taxon>Eukaryota</taxon>
        <taxon>Metazoa</taxon>
        <taxon>Ecdysozoa</taxon>
        <taxon>Arthropoda</taxon>
        <taxon>Chelicerata</taxon>
        <taxon>Arachnida</taxon>
        <taxon>Araneae</taxon>
        <taxon>Araneomorphae</taxon>
        <taxon>Entelegynae</taxon>
        <taxon>Araneoidea</taxon>
        <taxon>Araneidae</taxon>
        <taxon>Caerostris</taxon>
    </lineage>
</organism>
<gene>
    <name evidence="1" type="ORF">CEXT_10441</name>
</gene>
<dbReference type="AlphaFoldDB" id="A0AAV4XY19"/>
<proteinExistence type="predicted"/>
<reference evidence="1 2" key="1">
    <citation type="submission" date="2021-06" db="EMBL/GenBank/DDBJ databases">
        <title>Caerostris extrusa draft genome.</title>
        <authorList>
            <person name="Kono N."/>
            <person name="Arakawa K."/>
        </authorList>
    </citation>
    <scope>NUCLEOTIDE SEQUENCE [LARGE SCALE GENOMIC DNA]</scope>
</reference>